<dbReference type="Proteomes" id="UP000228568">
    <property type="component" value="Unassembled WGS sequence"/>
</dbReference>
<dbReference type="InterPro" id="IPR000045">
    <property type="entry name" value="Prepilin_IV_endopep_pep"/>
</dbReference>
<accession>A0A2M7V7X8</accession>
<evidence type="ECO:0000313" key="10">
    <source>
        <dbReference type="EMBL" id="PIZ94859.1"/>
    </source>
</evidence>
<keyword evidence="3" id="KW-1003">Cell membrane</keyword>
<dbReference type="Pfam" id="PF01478">
    <property type="entry name" value="Peptidase_A24"/>
    <property type="match status" value="1"/>
</dbReference>
<evidence type="ECO:0000259" key="9">
    <source>
        <dbReference type="Pfam" id="PF06750"/>
    </source>
</evidence>
<dbReference type="GO" id="GO:0004190">
    <property type="term" value="F:aspartic-type endopeptidase activity"/>
    <property type="evidence" value="ECO:0007669"/>
    <property type="project" value="InterPro"/>
</dbReference>
<dbReference type="InterPro" id="IPR050882">
    <property type="entry name" value="Prepilin_peptidase/N-MTase"/>
</dbReference>
<sequence>MNYLFIFILGIIFGSFLNVFVWRTRERMSLIFGRSICPQCQKHLKWFHNIPLFSFIFLKGKCVFCLEKISWQYPLVEFFLGILFVFTAYFYSFNYLLMARDFFILFFLLAIFVYDLQYQEIWDRMTIFPAIVVFFFSLVFSLITWQSMVFGILFGWGFFLLQFIISQGKWIGGGDIRLGIFMGVVLSWPLILLALMLAYVFGAIFSAPLLIMKKKTLASKVPFGTYLCVATFVAMYWGMDVIYWYIGLL</sequence>
<feature type="transmembrane region" description="Helical" evidence="7">
    <location>
        <begin position="178"/>
        <end position="211"/>
    </location>
</feature>
<feature type="transmembrane region" description="Helical" evidence="7">
    <location>
        <begin position="6"/>
        <end position="24"/>
    </location>
</feature>
<evidence type="ECO:0000259" key="8">
    <source>
        <dbReference type="Pfam" id="PF01478"/>
    </source>
</evidence>
<feature type="transmembrane region" description="Helical" evidence="7">
    <location>
        <begin position="73"/>
        <end position="91"/>
    </location>
</feature>
<keyword evidence="5 7" id="KW-1133">Transmembrane helix</keyword>
<evidence type="ECO:0000256" key="3">
    <source>
        <dbReference type="ARBA" id="ARBA00022475"/>
    </source>
</evidence>
<name>A0A2M7V7X8_9BACT</name>
<evidence type="ECO:0000256" key="4">
    <source>
        <dbReference type="ARBA" id="ARBA00022692"/>
    </source>
</evidence>
<feature type="transmembrane region" description="Helical" evidence="7">
    <location>
        <begin position="126"/>
        <end position="143"/>
    </location>
</feature>
<dbReference type="PANTHER" id="PTHR30487">
    <property type="entry name" value="TYPE 4 PREPILIN-LIKE PROTEINS LEADER PEPTIDE-PROCESSING ENZYME"/>
    <property type="match status" value="1"/>
</dbReference>
<evidence type="ECO:0000256" key="2">
    <source>
        <dbReference type="ARBA" id="ARBA00005801"/>
    </source>
</evidence>
<gene>
    <name evidence="10" type="ORF">COX81_02385</name>
</gene>
<evidence type="ECO:0000256" key="5">
    <source>
        <dbReference type="ARBA" id="ARBA00022989"/>
    </source>
</evidence>
<dbReference type="Pfam" id="PF06750">
    <property type="entry name" value="A24_N_bact"/>
    <property type="match status" value="1"/>
</dbReference>
<feature type="transmembrane region" description="Helical" evidence="7">
    <location>
        <begin position="97"/>
        <end position="114"/>
    </location>
</feature>
<feature type="domain" description="Prepilin peptidase A24 N-terminal" evidence="9">
    <location>
        <begin position="8"/>
        <end position="89"/>
    </location>
</feature>
<dbReference type="InterPro" id="IPR010627">
    <property type="entry name" value="Prepilin_pept_A24_N"/>
</dbReference>
<comment type="subcellular location">
    <subcellularLocation>
        <location evidence="1">Cell membrane</location>
        <topology evidence="1">Multi-pass membrane protein</topology>
    </subcellularLocation>
</comment>
<dbReference type="EMBL" id="PFPK01000027">
    <property type="protein sequence ID" value="PIZ94859.1"/>
    <property type="molecule type" value="Genomic_DNA"/>
</dbReference>
<feature type="transmembrane region" description="Helical" evidence="7">
    <location>
        <begin position="223"/>
        <end position="246"/>
    </location>
</feature>
<dbReference type="GO" id="GO:0005886">
    <property type="term" value="C:plasma membrane"/>
    <property type="evidence" value="ECO:0007669"/>
    <property type="project" value="UniProtKB-SubCell"/>
</dbReference>
<protein>
    <recommendedName>
        <fullName evidence="12">Prepilin peptidase</fullName>
    </recommendedName>
</protein>
<reference evidence="11" key="1">
    <citation type="submission" date="2017-09" db="EMBL/GenBank/DDBJ databases">
        <title>Depth-based differentiation of microbial function through sediment-hosted aquifers and enrichment of novel symbionts in the deep terrestrial subsurface.</title>
        <authorList>
            <person name="Probst A.J."/>
            <person name="Ladd B."/>
            <person name="Jarett J.K."/>
            <person name="Geller-Mcgrath D.E."/>
            <person name="Sieber C.M.K."/>
            <person name="Emerson J.B."/>
            <person name="Anantharaman K."/>
            <person name="Thomas B.C."/>
            <person name="Malmstrom R."/>
            <person name="Stieglmeier M."/>
            <person name="Klingl A."/>
            <person name="Woyke T."/>
            <person name="Ryan C.M."/>
            <person name="Banfield J.F."/>
        </authorList>
    </citation>
    <scope>NUCLEOTIDE SEQUENCE [LARGE SCALE GENOMIC DNA]</scope>
</reference>
<organism evidence="10 11">
    <name type="scientific">Candidatus Magasanikbacteria bacterium CG_4_10_14_0_2_um_filter_37_12</name>
    <dbReference type="NCBI Taxonomy" id="1974637"/>
    <lineage>
        <taxon>Bacteria</taxon>
        <taxon>Candidatus Magasanikiibacteriota</taxon>
    </lineage>
</organism>
<dbReference type="AlphaFoldDB" id="A0A2M7V7X8"/>
<comment type="caution">
    <text evidence="10">The sequence shown here is derived from an EMBL/GenBank/DDBJ whole genome shotgun (WGS) entry which is preliminary data.</text>
</comment>
<dbReference type="GO" id="GO:0006465">
    <property type="term" value="P:signal peptide processing"/>
    <property type="evidence" value="ECO:0007669"/>
    <property type="project" value="TreeGrafter"/>
</dbReference>
<evidence type="ECO:0000256" key="6">
    <source>
        <dbReference type="ARBA" id="ARBA00023136"/>
    </source>
</evidence>
<evidence type="ECO:0000313" key="11">
    <source>
        <dbReference type="Proteomes" id="UP000228568"/>
    </source>
</evidence>
<evidence type="ECO:0008006" key="12">
    <source>
        <dbReference type="Google" id="ProtNLM"/>
    </source>
</evidence>
<comment type="similarity">
    <text evidence="2">Belongs to the peptidase A24 family.</text>
</comment>
<feature type="domain" description="Prepilin type IV endopeptidase peptidase" evidence="8">
    <location>
        <begin position="103"/>
        <end position="206"/>
    </location>
</feature>
<evidence type="ECO:0000256" key="7">
    <source>
        <dbReference type="SAM" id="Phobius"/>
    </source>
</evidence>
<evidence type="ECO:0000256" key="1">
    <source>
        <dbReference type="ARBA" id="ARBA00004651"/>
    </source>
</evidence>
<keyword evidence="6 7" id="KW-0472">Membrane</keyword>
<proteinExistence type="inferred from homology"/>
<keyword evidence="4 7" id="KW-0812">Transmembrane</keyword>
<dbReference type="PANTHER" id="PTHR30487:SF0">
    <property type="entry name" value="PREPILIN LEADER PEPTIDASE_N-METHYLTRANSFERASE-RELATED"/>
    <property type="match status" value="1"/>
</dbReference>
<dbReference type="Gene3D" id="1.20.120.1220">
    <property type="match status" value="1"/>
</dbReference>